<dbReference type="OrthoDB" id="10047021at2759"/>
<dbReference type="EMBL" id="WIUZ02000041">
    <property type="protein sequence ID" value="KAF9777396.1"/>
    <property type="molecule type" value="Genomic_DNA"/>
</dbReference>
<feature type="region of interest" description="Disordered" evidence="12">
    <location>
        <begin position="466"/>
        <end position="488"/>
    </location>
</feature>
<dbReference type="Pfam" id="PF07757">
    <property type="entry name" value="AdoMet_MTase"/>
    <property type="match status" value="2"/>
</dbReference>
<feature type="compositionally biased region" description="Polar residues" evidence="12">
    <location>
        <begin position="1"/>
        <end position="21"/>
    </location>
</feature>
<evidence type="ECO:0000256" key="3">
    <source>
        <dbReference type="ARBA" id="ARBA00012795"/>
    </source>
</evidence>
<evidence type="ECO:0000256" key="7">
    <source>
        <dbReference type="ARBA" id="ARBA00022679"/>
    </source>
</evidence>
<gene>
    <name evidence="13" type="ORF">BJ322DRAFT_1102351</name>
</gene>
<dbReference type="Proteomes" id="UP000736335">
    <property type="component" value="Unassembled WGS sequence"/>
</dbReference>
<evidence type="ECO:0000256" key="5">
    <source>
        <dbReference type="ARBA" id="ARBA00022490"/>
    </source>
</evidence>
<feature type="region of interest" description="Disordered" evidence="12">
    <location>
        <begin position="377"/>
        <end position="403"/>
    </location>
</feature>
<dbReference type="GO" id="GO:0141101">
    <property type="term" value="F:tRNA(Ser) (uridine(44)-2'-O-)-methyltransferase activity"/>
    <property type="evidence" value="ECO:0007669"/>
    <property type="project" value="UniProtKB-EC"/>
</dbReference>
<name>A0A9P6H1Y1_9AGAM</name>
<keyword evidence="5 11" id="KW-0963">Cytoplasm</keyword>
<evidence type="ECO:0000256" key="4">
    <source>
        <dbReference type="ARBA" id="ARBA00017788"/>
    </source>
</evidence>
<dbReference type="PANTHER" id="PTHR21210:SF0">
    <property type="entry name" value="TRNA (URACIL-O(2)-)-METHYLTRANSFERASE-RELATED"/>
    <property type="match status" value="1"/>
</dbReference>
<accession>A0A9P6H1Y1</accession>
<keyword evidence="7 11" id="KW-0808">Transferase</keyword>
<evidence type="ECO:0000256" key="11">
    <source>
        <dbReference type="RuleBase" id="RU368004"/>
    </source>
</evidence>
<evidence type="ECO:0000256" key="1">
    <source>
        <dbReference type="ARBA" id="ARBA00004496"/>
    </source>
</evidence>
<keyword evidence="14" id="KW-1185">Reference proteome</keyword>
<evidence type="ECO:0000256" key="9">
    <source>
        <dbReference type="ARBA" id="ARBA00022694"/>
    </source>
</evidence>
<protein>
    <recommendedName>
        <fullName evidence="4 11">tRNA (uracil-O(2)-)-methyltransferase</fullName>
        <ecNumber evidence="3 11">2.1.1.211</ecNumber>
    </recommendedName>
</protein>
<dbReference type="PANTHER" id="PTHR21210">
    <property type="entry name" value="TRNA (URACIL-O(2)-)-METHYLTRANSFERASE-RELATED"/>
    <property type="match status" value="1"/>
</dbReference>
<dbReference type="GO" id="GO:0005737">
    <property type="term" value="C:cytoplasm"/>
    <property type="evidence" value="ECO:0007669"/>
    <property type="project" value="UniProtKB-SubCell"/>
</dbReference>
<dbReference type="EC" id="2.1.1.211" evidence="3 11"/>
<keyword evidence="9 11" id="KW-0819">tRNA processing</keyword>
<evidence type="ECO:0000256" key="10">
    <source>
        <dbReference type="ARBA" id="ARBA00047957"/>
    </source>
</evidence>
<evidence type="ECO:0000256" key="8">
    <source>
        <dbReference type="ARBA" id="ARBA00022691"/>
    </source>
</evidence>
<reference evidence="13" key="1">
    <citation type="journal article" date="2020" name="Nat. Commun.">
        <title>Large-scale genome sequencing of mycorrhizal fungi provides insights into the early evolution of symbiotic traits.</title>
        <authorList>
            <person name="Miyauchi S."/>
            <person name="Kiss E."/>
            <person name="Kuo A."/>
            <person name="Drula E."/>
            <person name="Kohler A."/>
            <person name="Sanchez-Garcia M."/>
            <person name="Morin E."/>
            <person name="Andreopoulos B."/>
            <person name="Barry K.W."/>
            <person name="Bonito G."/>
            <person name="Buee M."/>
            <person name="Carver A."/>
            <person name="Chen C."/>
            <person name="Cichocki N."/>
            <person name="Clum A."/>
            <person name="Culley D."/>
            <person name="Crous P.W."/>
            <person name="Fauchery L."/>
            <person name="Girlanda M."/>
            <person name="Hayes R.D."/>
            <person name="Keri Z."/>
            <person name="LaButti K."/>
            <person name="Lipzen A."/>
            <person name="Lombard V."/>
            <person name="Magnuson J."/>
            <person name="Maillard F."/>
            <person name="Murat C."/>
            <person name="Nolan M."/>
            <person name="Ohm R.A."/>
            <person name="Pangilinan J."/>
            <person name="Pereira M.F."/>
            <person name="Perotto S."/>
            <person name="Peter M."/>
            <person name="Pfister S."/>
            <person name="Riley R."/>
            <person name="Sitrit Y."/>
            <person name="Stielow J.B."/>
            <person name="Szollosi G."/>
            <person name="Zifcakova L."/>
            <person name="Stursova M."/>
            <person name="Spatafora J.W."/>
            <person name="Tedersoo L."/>
            <person name="Vaario L.M."/>
            <person name="Yamada A."/>
            <person name="Yan M."/>
            <person name="Wang P."/>
            <person name="Xu J."/>
            <person name="Bruns T."/>
            <person name="Baldrian P."/>
            <person name="Vilgalys R."/>
            <person name="Dunand C."/>
            <person name="Henrissat B."/>
            <person name="Grigoriev I.V."/>
            <person name="Hibbett D."/>
            <person name="Nagy L.G."/>
            <person name="Martin F.M."/>
        </authorList>
    </citation>
    <scope>NUCLEOTIDE SEQUENCE</scope>
    <source>
        <strain evidence="13">UH-Tt-Lm1</strain>
    </source>
</reference>
<feature type="region of interest" description="Disordered" evidence="12">
    <location>
        <begin position="1"/>
        <end position="22"/>
    </location>
</feature>
<dbReference type="AlphaFoldDB" id="A0A9P6H1Y1"/>
<dbReference type="InterPro" id="IPR011671">
    <property type="entry name" value="tRNA_uracil_MeTrfase"/>
</dbReference>
<comment type="subcellular location">
    <subcellularLocation>
        <location evidence="1 11">Cytoplasm</location>
    </subcellularLocation>
</comment>
<evidence type="ECO:0000313" key="13">
    <source>
        <dbReference type="EMBL" id="KAF9777396.1"/>
    </source>
</evidence>
<comment type="function">
    <text evidence="11">Adenosyl-L-methionine (AdoMet)-dependent tRNA (uracil-O(2)-)-methyltransferase.</text>
</comment>
<sequence>MSSPQPQLVFSPTPCDQQSRGLQDVRGDTIWTPLISCPVQFPIEHFADAVQQLVDHPEYNSTLILRSETIAESLPEGGEVPEGVPRIRGASVLKSTLRRLLPRRPGRDGSVDQHCTMYAIDGHHQASILILTPLLDQTGSLPYYHPQVFHIAFRYLPCPVSDPHDGVSSSPSARLQVEVIAFSDASLAPAGRIFRTCLALLEALNRYGWGAMTNYKKRVNHDCIVPREEYQDLYLLMRERHKHLVNTWQESTDPLKHVFEDIGIATFLILLWKRAFEADCSAEPIGGNDPHTRDGIRNPPKIQDENDLPPWSSWPRPPGGFIDLGCGNGLLVHILVSEGYQGFGVDVRARTSWSHYPPNTRRHLHVKALDPTLALGHAAPPTIVSDPATPPSRPGEDGEDISSQQQIPSGVFVIGNHADELTPYVPVLSILYGASGYLNIPCCPWDLDQKFSRANNTQYPHPTMHDAEGAGCEQGDPAGTEAPRVSGNDDRWIESLNLGGDGKFTSSYSAYRIWLARLTAWCGWEIETEVLRIPSTRNWALVGERRWRVEDILTNVCERGMFAVRRPEGRQPNH</sequence>
<organism evidence="13 14">
    <name type="scientific">Thelephora terrestris</name>
    <dbReference type="NCBI Taxonomy" id="56493"/>
    <lineage>
        <taxon>Eukaryota</taxon>
        <taxon>Fungi</taxon>
        <taxon>Dikarya</taxon>
        <taxon>Basidiomycota</taxon>
        <taxon>Agaricomycotina</taxon>
        <taxon>Agaricomycetes</taxon>
        <taxon>Thelephorales</taxon>
        <taxon>Thelephoraceae</taxon>
        <taxon>Thelephora</taxon>
    </lineage>
</organism>
<proteinExistence type="inferred from homology"/>
<evidence type="ECO:0000256" key="2">
    <source>
        <dbReference type="ARBA" id="ARBA00009056"/>
    </source>
</evidence>
<feature type="region of interest" description="Disordered" evidence="12">
    <location>
        <begin position="283"/>
        <end position="313"/>
    </location>
</feature>
<evidence type="ECO:0000256" key="6">
    <source>
        <dbReference type="ARBA" id="ARBA00022603"/>
    </source>
</evidence>
<dbReference type="GO" id="GO:0030488">
    <property type="term" value="P:tRNA methylation"/>
    <property type="evidence" value="ECO:0007669"/>
    <property type="project" value="UniProtKB-UniRule"/>
</dbReference>
<evidence type="ECO:0000313" key="14">
    <source>
        <dbReference type="Proteomes" id="UP000736335"/>
    </source>
</evidence>
<evidence type="ECO:0000256" key="12">
    <source>
        <dbReference type="SAM" id="MobiDB-lite"/>
    </source>
</evidence>
<reference evidence="13" key="2">
    <citation type="submission" date="2020-11" db="EMBL/GenBank/DDBJ databases">
        <authorList>
            <consortium name="DOE Joint Genome Institute"/>
            <person name="Kuo A."/>
            <person name="Miyauchi S."/>
            <person name="Kiss E."/>
            <person name="Drula E."/>
            <person name="Kohler A."/>
            <person name="Sanchez-Garcia M."/>
            <person name="Andreopoulos B."/>
            <person name="Barry K.W."/>
            <person name="Bonito G."/>
            <person name="Buee M."/>
            <person name="Carver A."/>
            <person name="Chen C."/>
            <person name="Cichocki N."/>
            <person name="Clum A."/>
            <person name="Culley D."/>
            <person name="Crous P.W."/>
            <person name="Fauchery L."/>
            <person name="Girlanda M."/>
            <person name="Hayes R."/>
            <person name="Keri Z."/>
            <person name="Labutti K."/>
            <person name="Lipzen A."/>
            <person name="Lombard V."/>
            <person name="Magnuson J."/>
            <person name="Maillard F."/>
            <person name="Morin E."/>
            <person name="Murat C."/>
            <person name="Nolan M."/>
            <person name="Ohm R."/>
            <person name="Pangilinan J."/>
            <person name="Pereira M."/>
            <person name="Perotto S."/>
            <person name="Peter M."/>
            <person name="Riley R."/>
            <person name="Sitrit Y."/>
            <person name="Stielow B."/>
            <person name="Szollosi G."/>
            <person name="Zifcakova L."/>
            <person name="Stursova M."/>
            <person name="Spatafora J.W."/>
            <person name="Tedersoo L."/>
            <person name="Vaario L.-M."/>
            <person name="Yamada A."/>
            <person name="Yan M."/>
            <person name="Wang P."/>
            <person name="Xu J."/>
            <person name="Bruns T."/>
            <person name="Baldrian P."/>
            <person name="Vilgalys R."/>
            <person name="Henrissat B."/>
            <person name="Grigoriev I.V."/>
            <person name="Hibbett D."/>
            <person name="Nagy L.G."/>
            <person name="Martin F.M."/>
        </authorList>
    </citation>
    <scope>NUCLEOTIDE SEQUENCE</scope>
    <source>
        <strain evidence="13">UH-Tt-Lm1</strain>
    </source>
</reference>
<keyword evidence="8 11" id="KW-0949">S-adenosyl-L-methionine</keyword>
<keyword evidence="6 11" id="KW-0489">Methyltransferase</keyword>
<comment type="catalytic activity">
    <reaction evidence="10 11">
        <text>uridine(44) in tRNA(Ser) + S-adenosyl-L-methionine = 2'-O-methyluridine(44) in tRNA(Ser) + S-adenosyl-L-homocysteine + H(+)</text>
        <dbReference type="Rhea" id="RHEA:43100"/>
        <dbReference type="Rhea" id="RHEA-COMP:10339"/>
        <dbReference type="Rhea" id="RHEA-COMP:10340"/>
        <dbReference type="ChEBI" id="CHEBI:15378"/>
        <dbReference type="ChEBI" id="CHEBI:57856"/>
        <dbReference type="ChEBI" id="CHEBI:59789"/>
        <dbReference type="ChEBI" id="CHEBI:65315"/>
        <dbReference type="ChEBI" id="CHEBI:74478"/>
        <dbReference type="EC" id="2.1.1.211"/>
    </reaction>
</comment>
<comment type="similarity">
    <text evidence="2 11">Belongs to the TRM44 family.</text>
</comment>
<comment type="caution">
    <text evidence="13">The sequence shown here is derived from an EMBL/GenBank/DDBJ whole genome shotgun (WGS) entry which is preliminary data.</text>
</comment>